<dbReference type="GO" id="GO:0000150">
    <property type="term" value="F:DNA strand exchange activity"/>
    <property type="evidence" value="ECO:0007669"/>
    <property type="project" value="InterPro"/>
</dbReference>
<feature type="domain" description="Resolvase/invertase-type recombinase catalytic" evidence="2">
    <location>
        <begin position="12"/>
        <end position="158"/>
    </location>
</feature>
<dbReference type="Proteomes" id="UP000199028">
    <property type="component" value="Unassembled WGS sequence"/>
</dbReference>
<organism evidence="4 5">
    <name type="scientific">Lentzea flaviverrucosa</name>
    <dbReference type="NCBI Taxonomy" id="200379"/>
    <lineage>
        <taxon>Bacteria</taxon>
        <taxon>Bacillati</taxon>
        <taxon>Actinomycetota</taxon>
        <taxon>Actinomycetes</taxon>
        <taxon>Pseudonocardiales</taxon>
        <taxon>Pseudonocardiaceae</taxon>
        <taxon>Lentzea</taxon>
    </lineage>
</organism>
<dbReference type="OrthoDB" id="4500247at2"/>
<gene>
    <name evidence="4" type="ORF">SAMN05216195_11631</name>
</gene>
<name>A0A1H9XQ38_9PSEU</name>
<dbReference type="InterPro" id="IPR011109">
    <property type="entry name" value="DNA_bind_recombinase_dom"/>
</dbReference>
<sequence>MPPRSLRAKTLRACLYLRISQDSTGEGLGVERQEAECRALCERRNWAVADVITENNRSATKGRRPGFDRLLELIASHEIDVIVIWAIDRLTRQIIEMEEIINACEMHGVKLATVCGDLDLSTVDGRQNARILASVARAEIERKSQRAASKFQQSAEAGKPSGGVRAFGYTKDGLHLEPEEAALVAEAYDRFNSGATLGEICRLFNERNASTARGNTWKTSSMRALLLNPRNAALRGVRWLARDEDGRPVLNEHGQQQRSQFHEIVGKAVWPAAVDEAVWRAAVSKLKDPVRRKHYKGCTRKHLLSGIAVCAVDGCGLVLRNKTNNKSRNLFCPALTHVCRRADAVEDFVEAVILERLRQPDAIDLVQVRAQGVDLAALRDEGAAMRERLRDMARLEALGQRTRDEVEAARDAVNERLGEIDRIVTDAGRADIVARFVGTGRDPVEVWEDPGTTLAMRQALITTLATIRVGSGRNGRPPKYSADEPPPRVFVDFRKREAQS</sequence>
<evidence type="ECO:0000259" key="2">
    <source>
        <dbReference type="PROSITE" id="PS51736"/>
    </source>
</evidence>
<dbReference type="GO" id="GO:0003677">
    <property type="term" value="F:DNA binding"/>
    <property type="evidence" value="ECO:0007669"/>
    <property type="project" value="InterPro"/>
</dbReference>
<dbReference type="SMART" id="SM00857">
    <property type="entry name" value="Resolvase"/>
    <property type="match status" value="1"/>
</dbReference>
<evidence type="ECO:0000259" key="3">
    <source>
        <dbReference type="PROSITE" id="PS51737"/>
    </source>
</evidence>
<dbReference type="Gene3D" id="3.40.50.1390">
    <property type="entry name" value="Resolvase, N-terminal catalytic domain"/>
    <property type="match status" value="1"/>
</dbReference>
<dbReference type="PROSITE" id="PS51736">
    <property type="entry name" value="RECOMBINASES_3"/>
    <property type="match status" value="1"/>
</dbReference>
<feature type="domain" description="Recombinase" evidence="3">
    <location>
        <begin position="166"/>
        <end position="292"/>
    </location>
</feature>
<protein>
    <submittedName>
        <fullName evidence="4">Site-specific DNA recombinase</fullName>
    </submittedName>
</protein>
<dbReference type="AlphaFoldDB" id="A0A1H9XQ38"/>
<dbReference type="CDD" id="cd00338">
    <property type="entry name" value="Ser_Recombinase"/>
    <property type="match status" value="1"/>
</dbReference>
<evidence type="ECO:0000313" key="4">
    <source>
        <dbReference type="EMBL" id="SES47803.1"/>
    </source>
</evidence>
<dbReference type="InterPro" id="IPR050639">
    <property type="entry name" value="SSR_resolvase"/>
</dbReference>
<keyword evidence="5" id="KW-1185">Reference proteome</keyword>
<dbReference type="RefSeq" id="WP_090071131.1">
    <property type="nucleotide sequence ID" value="NZ_FOFT01000016.1"/>
</dbReference>
<dbReference type="EMBL" id="FOFT01000016">
    <property type="protein sequence ID" value="SES47803.1"/>
    <property type="molecule type" value="Genomic_DNA"/>
</dbReference>
<dbReference type="PANTHER" id="PTHR30461:SF23">
    <property type="entry name" value="DNA RECOMBINASE-RELATED"/>
    <property type="match status" value="1"/>
</dbReference>
<accession>A0A1H9XQ38</accession>
<dbReference type="PROSITE" id="PS51737">
    <property type="entry name" value="RECOMBINASE_DNA_BIND"/>
    <property type="match status" value="1"/>
</dbReference>
<dbReference type="Pfam" id="PF00239">
    <property type="entry name" value="Resolvase"/>
    <property type="match status" value="1"/>
</dbReference>
<dbReference type="InterPro" id="IPR006119">
    <property type="entry name" value="Resolv_N"/>
</dbReference>
<dbReference type="Pfam" id="PF07508">
    <property type="entry name" value="Recombinase"/>
    <property type="match status" value="1"/>
</dbReference>
<dbReference type="SUPFAM" id="SSF53041">
    <property type="entry name" value="Resolvase-like"/>
    <property type="match status" value="1"/>
</dbReference>
<reference evidence="5" key="1">
    <citation type="submission" date="2016-10" db="EMBL/GenBank/DDBJ databases">
        <authorList>
            <person name="Varghese N."/>
            <person name="Submissions S."/>
        </authorList>
    </citation>
    <scope>NUCLEOTIDE SEQUENCE [LARGE SCALE GENOMIC DNA]</scope>
    <source>
        <strain evidence="5">CGMCC 4.578</strain>
    </source>
</reference>
<dbReference type="InterPro" id="IPR036162">
    <property type="entry name" value="Resolvase-like_N_sf"/>
</dbReference>
<proteinExistence type="predicted"/>
<dbReference type="Gene3D" id="3.90.1750.20">
    <property type="entry name" value="Putative Large Serine Recombinase, Chain B, Domain 2"/>
    <property type="match status" value="1"/>
</dbReference>
<evidence type="ECO:0000313" key="5">
    <source>
        <dbReference type="Proteomes" id="UP000199028"/>
    </source>
</evidence>
<evidence type="ECO:0000256" key="1">
    <source>
        <dbReference type="SAM" id="MobiDB-lite"/>
    </source>
</evidence>
<dbReference type="InterPro" id="IPR038109">
    <property type="entry name" value="DNA_bind_recomb_sf"/>
</dbReference>
<dbReference type="PANTHER" id="PTHR30461">
    <property type="entry name" value="DNA-INVERTASE FROM LAMBDOID PROPHAGE"/>
    <property type="match status" value="1"/>
</dbReference>
<feature type="compositionally biased region" description="Basic and acidic residues" evidence="1">
    <location>
        <begin position="481"/>
        <end position="500"/>
    </location>
</feature>
<feature type="region of interest" description="Disordered" evidence="1">
    <location>
        <begin position="469"/>
        <end position="500"/>
    </location>
</feature>